<dbReference type="FunFam" id="3.90.850.10:FF:000002">
    <property type="entry name" value="2-hydroxyhepta-2,4-diene-1,7-dioate isomerase"/>
    <property type="match status" value="1"/>
</dbReference>
<keyword evidence="2" id="KW-0479">Metal-binding</keyword>
<dbReference type="GO" id="GO:0016853">
    <property type="term" value="F:isomerase activity"/>
    <property type="evidence" value="ECO:0007669"/>
    <property type="project" value="UniProtKB-ARBA"/>
</dbReference>
<keyword evidence="5" id="KW-1185">Reference proteome</keyword>
<dbReference type="EMBL" id="LPWH01000122">
    <property type="protein sequence ID" value="POQ98567.1"/>
    <property type="molecule type" value="Genomic_DNA"/>
</dbReference>
<evidence type="ECO:0000256" key="1">
    <source>
        <dbReference type="ARBA" id="ARBA00010211"/>
    </source>
</evidence>
<reference evidence="5" key="1">
    <citation type="submission" date="2015-12" db="EMBL/GenBank/DDBJ databases">
        <authorList>
            <person name="Lodha T.D."/>
            <person name="Chintalapati S."/>
            <person name="Chintalapati V.R."/>
            <person name="Sravanthi T."/>
        </authorList>
    </citation>
    <scope>NUCLEOTIDE SEQUENCE [LARGE SCALE GENOMIC DNA]</scope>
    <source>
        <strain evidence="5">JC133</strain>
    </source>
</reference>
<dbReference type="PANTHER" id="PTHR11820">
    <property type="entry name" value="ACYLPYRUVASE"/>
    <property type="match status" value="1"/>
</dbReference>
<evidence type="ECO:0000259" key="3">
    <source>
        <dbReference type="Pfam" id="PF01557"/>
    </source>
</evidence>
<name>A0A2S4JG79_9SPIO</name>
<dbReference type="PANTHER" id="PTHR11820:SF7">
    <property type="entry name" value="ACYLPYRUVASE FAHD1, MITOCHONDRIAL"/>
    <property type="match status" value="1"/>
</dbReference>
<organism evidence="4 5">
    <name type="scientific">Alkalispirochaeta sphaeroplastigenens</name>
    <dbReference type="NCBI Taxonomy" id="1187066"/>
    <lineage>
        <taxon>Bacteria</taxon>
        <taxon>Pseudomonadati</taxon>
        <taxon>Spirochaetota</taxon>
        <taxon>Spirochaetia</taxon>
        <taxon>Spirochaetales</taxon>
        <taxon>Spirochaetaceae</taxon>
        <taxon>Alkalispirochaeta</taxon>
    </lineage>
</organism>
<proteinExistence type="inferred from homology"/>
<comment type="caution">
    <text evidence="4">The sequence shown here is derived from an EMBL/GenBank/DDBJ whole genome shotgun (WGS) entry which is preliminary data.</text>
</comment>
<sequence>MLNLPCAGGGTYTVEPEKIIALGLNYHDHIQESLSVKVQGFGTDVPPEPVLFPKLPSSIIGPGEAIRLPRILEDYSFQEERTDYEGELAIIIGREGCDIPPSRAGEYIFGFTCANDVSQRNLQNGDRSGWFRGKSFDTFLPLGPRIVPAGEMPNPQDLEIITRRNGQVVQKGSTARMITPIGEIISFVSRNFTLREGDIILTGTPAGVGPLAHGDVIEVEIQGIGVLQNPVLDPRCP</sequence>
<evidence type="ECO:0000256" key="2">
    <source>
        <dbReference type="ARBA" id="ARBA00022723"/>
    </source>
</evidence>
<dbReference type="GO" id="GO:0019752">
    <property type="term" value="P:carboxylic acid metabolic process"/>
    <property type="evidence" value="ECO:0007669"/>
    <property type="project" value="UniProtKB-ARBA"/>
</dbReference>
<gene>
    <name evidence="4" type="ORF">AU468_12775</name>
</gene>
<comment type="similarity">
    <text evidence="1">Belongs to the FAH family.</text>
</comment>
<dbReference type="Gene3D" id="3.90.850.10">
    <property type="entry name" value="Fumarylacetoacetase-like, C-terminal domain"/>
    <property type="match status" value="1"/>
</dbReference>
<dbReference type="GO" id="GO:0046872">
    <property type="term" value="F:metal ion binding"/>
    <property type="evidence" value="ECO:0007669"/>
    <property type="project" value="UniProtKB-KW"/>
</dbReference>
<dbReference type="InterPro" id="IPR011234">
    <property type="entry name" value="Fumarylacetoacetase-like_C"/>
</dbReference>
<dbReference type="GO" id="GO:0018773">
    <property type="term" value="F:acetylpyruvate hydrolase activity"/>
    <property type="evidence" value="ECO:0007669"/>
    <property type="project" value="TreeGrafter"/>
</dbReference>
<evidence type="ECO:0000313" key="5">
    <source>
        <dbReference type="Proteomes" id="UP000237350"/>
    </source>
</evidence>
<dbReference type="AlphaFoldDB" id="A0A2S4JG79"/>
<dbReference type="Pfam" id="PF01557">
    <property type="entry name" value="FAA_hydrolase"/>
    <property type="match status" value="1"/>
</dbReference>
<evidence type="ECO:0000313" key="4">
    <source>
        <dbReference type="EMBL" id="POQ98567.1"/>
    </source>
</evidence>
<protein>
    <recommendedName>
        <fullName evidence="3">Fumarylacetoacetase-like C-terminal domain-containing protein</fullName>
    </recommendedName>
</protein>
<feature type="domain" description="Fumarylacetoacetase-like C-terminal" evidence="3">
    <location>
        <begin position="18"/>
        <end position="231"/>
    </location>
</feature>
<dbReference type="SUPFAM" id="SSF56529">
    <property type="entry name" value="FAH"/>
    <property type="match status" value="1"/>
</dbReference>
<dbReference type="InterPro" id="IPR036663">
    <property type="entry name" value="Fumarylacetoacetase_C_sf"/>
</dbReference>
<dbReference type="Proteomes" id="UP000237350">
    <property type="component" value="Unassembled WGS sequence"/>
</dbReference>
<accession>A0A2S4JG79</accession>